<evidence type="ECO:0000256" key="6">
    <source>
        <dbReference type="SAM" id="MobiDB-lite"/>
    </source>
</evidence>
<organism evidence="8 9">
    <name type="scientific">Azohydromonas lata</name>
    <dbReference type="NCBI Taxonomy" id="45677"/>
    <lineage>
        <taxon>Bacteria</taxon>
        <taxon>Pseudomonadati</taxon>
        <taxon>Pseudomonadota</taxon>
        <taxon>Betaproteobacteria</taxon>
        <taxon>Burkholderiales</taxon>
        <taxon>Sphaerotilaceae</taxon>
        <taxon>Azohydromonas</taxon>
    </lineage>
</organism>
<feature type="transmembrane region" description="Helical" evidence="7">
    <location>
        <begin position="149"/>
        <end position="170"/>
    </location>
</feature>
<sequence length="521" mass="55702">MADSISSLPIDDSTSSSTASTGQRRAHGYRDILKSTALIGSATAINIGIGIIRTKAMAMLLGPAGYGVMGTFGQITDLARTVAQLGINSSGVRQIADAVASNDQRHIARTVHVLRFVSIACALIGAAGLAIFAKPIAALTFGSADHASAMWWLALAVFFGLITGGQGALLQGMRRIPEMAKLAVIGGLMGLVIGVPLVYFYGSTGIAPSLTASAACLALASWWYTRRIKLDRPAMKLVEILKESGTLFKLGLAFLVSGFLMQGAAYVVRIVILQHDGADAAGFYQAAWTLGGLYAGVVLQALGTDFYPRLVGVAHSNEECNRTINEQAQISLLLAIPGLVATISLAPLVITLFYSEAFHASVEILRWICIGMALRVFIYPVGYLVVARNKQVLFFLMDAAWCVANVLLTWWLVDWIGTMGAGLAYAASYGLHALLVYFAARKLSDFQWSRSTFRTACYGASTVTVAFFAVEILPPIWAYIVAIGVTMLCSIVSLRSLLELVSPQRQTGALRYLLKLGKVIS</sequence>
<keyword evidence="2" id="KW-1003">Cell membrane</keyword>
<gene>
    <name evidence="8" type="ORF">SM757_05330</name>
</gene>
<evidence type="ECO:0000256" key="2">
    <source>
        <dbReference type="ARBA" id="ARBA00022475"/>
    </source>
</evidence>
<feature type="region of interest" description="Disordered" evidence="6">
    <location>
        <begin position="1"/>
        <end position="23"/>
    </location>
</feature>
<feature type="transmembrane region" description="Helical" evidence="7">
    <location>
        <begin position="452"/>
        <end position="470"/>
    </location>
</feature>
<dbReference type="RefSeq" id="WP_322464671.1">
    <property type="nucleotide sequence ID" value="NZ_JAXOJX010000005.1"/>
</dbReference>
<keyword evidence="9" id="KW-1185">Reference proteome</keyword>
<dbReference type="PANTHER" id="PTHR30250">
    <property type="entry name" value="PST FAMILY PREDICTED COLANIC ACID TRANSPORTER"/>
    <property type="match status" value="1"/>
</dbReference>
<proteinExistence type="predicted"/>
<dbReference type="PANTHER" id="PTHR30250:SF11">
    <property type="entry name" value="O-ANTIGEN TRANSPORTER-RELATED"/>
    <property type="match status" value="1"/>
</dbReference>
<feature type="transmembrane region" description="Helical" evidence="7">
    <location>
        <begin position="113"/>
        <end position="137"/>
    </location>
</feature>
<dbReference type="InterPro" id="IPR050833">
    <property type="entry name" value="Poly_Biosynth_Transport"/>
</dbReference>
<feature type="transmembrane region" description="Helical" evidence="7">
    <location>
        <begin position="419"/>
        <end position="440"/>
    </location>
</feature>
<dbReference type="EMBL" id="JAXOJX010000005">
    <property type="protein sequence ID" value="MDZ5455988.1"/>
    <property type="molecule type" value="Genomic_DNA"/>
</dbReference>
<protein>
    <submittedName>
        <fullName evidence="8">O-antigen translocase</fullName>
    </submittedName>
</protein>
<evidence type="ECO:0000313" key="9">
    <source>
        <dbReference type="Proteomes" id="UP001293718"/>
    </source>
</evidence>
<feature type="transmembrane region" description="Helical" evidence="7">
    <location>
        <begin position="393"/>
        <end position="413"/>
    </location>
</feature>
<dbReference type="Proteomes" id="UP001293718">
    <property type="component" value="Unassembled WGS sequence"/>
</dbReference>
<feature type="transmembrane region" description="Helical" evidence="7">
    <location>
        <begin position="182"/>
        <end position="200"/>
    </location>
</feature>
<feature type="compositionally biased region" description="Low complexity" evidence="6">
    <location>
        <begin position="1"/>
        <end position="21"/>
    </location>
</feature>
<evidence type="ECO:0000256" key="1">
    <source>
        <dbReference type="ARBA" id="ARBA00004651"/>
    </source>
</evidence>
<feature type="transmembrane region" description="Helical" evidence="7">
    <location>
        <begin position="246"/>
        <end position="271"/>
    </location>
</feature>
<keyword evidence="4 7" id="KW-1133">Transmembrane helix</keyword>
<keyword evidence="5 7" id="KW-0472">Membrane</keyword>
<comment type="subcellular location">
    <subcellularLocation>
        <location evidence="1">Cell membrane</location>
        <topology evidence="1">Multi-pass membrane protein</topology>
    </subcellularLocation>
</comment>
<dbReference type="Pfam" id="PF13440">
    <property type="entry name" value="Polysacc_synt_3"/>
    <property type="match status" value="1"/>
</dbReference>
<dbReference type="InterPro" id="IPR044550">
    <property type="entry name" value="WzxE"/>
</dbReference>
<feature type="transmembrane region" description="Helical" evidence="7">
    <location>
        <begin position="32"/>
        <end position="52"/>
    </location>
</feature>
<comment type="caution">
    <text evidence="8">The sequence shown here is derived from an EMBL/GenBank/DDBJ whole genome shotgun (WGS) entry which is preliminary data.</text>
</comment>
<feature type="transmembrane region" description="Helical" evidence="7">
    <location>
        <begin position="206"/>
        <end position="225"/>
    </location>
</feature>
<feature type="transmembrane region" description="Helical" evidence="7">
    <location>
        <begin position="364"/>
        <end position="386"/>
    </location>
</feature>
<reference evidence="8 9" key="1">
    <citation type="submission" date="2023-11" db="EMBL/GenBank/DDBJ databases">
        <title>Draft genome of Azohydromonas lata strain H1 (DSM1123), a polyhydroxyalkanoate producer.</title>
        <authorList>
            <person name="Traversa D."/>
            <person name="D'Addabbo P."/>
            <person name="Pazzani C."/>
            <person name="Manzari C."/>
            <person name="Chiara M."/>
            <person name="Scrascia M."/>
        </authorList>
    </citation>
    <scope>NUCLEOTIDE SEQUENCE [LARGE SCALE GENOMIC DNA]</scope>
    <source>
        <strain evidence="8 9">H1</strain>
    </source>
</reference>
<dbReference type="CDD" id="cd13125">
    <property type="entry name" value="MATE_like_10"/>
    <property type="match status" value="1"/>
</dbReference>
<evidence type="ECO:0000256" key="3">
    <source>
        <dbReference type="ARBA" id="ARBA00022692"/>
    </source>
</evidence>
<accession>A0ABU5IDF0</accession>
<evidence type="ECO:0000313" key="8">
    <source>
        <dbReference type="EMBL" id="MDZ5455988.1"/>
    </source>
</evidence>
<keyword evidence="3 7" id="KW-0812">Transmembrane</keyword>
<evidence type="ECO:0000256" key="7">
    <source>
        <dbReference type="SAM" id="Phobius"/>
    </source>
</evidence>
<feature type="transmembrane region" description="Helical" evidence="7">
    <location>
        <begin position="332"/>
        <end position="352"/>
    </location>
</feature>
<feature type="transmembrane region" description="Helical" evidence="7">
    <location>
        <begin position="476"/>
        <end position="498"/>
    </location>
</feature>
<evidence type="ECO:0000256" key="4">
    <source>
        <dbReference type="ARBA" id="ARBA00022989"/>
    </source>
</evidence>
<evidence type="ECO:0000256" key="5">
    <source>
        <dbReference type="ARBA" id="ARBA00023136"/>
    </source>
</evidence>
<feature type="transmembrane region" description="Helical" evidence="7">
    <location>
        <begin position="283"/>
        <end position="302"/>
    </location>
</feature>
<name>A0ABU5IDF0_9BURK</name>